<evidence type="ECO:0000259" key="2">
    <source>
        <dbReference type="Pfam" id="PF11716"/>
    </source>
</evidence>
<dbReference type="EMBL" id="CP035037">
    <property type="protein sequence ID" value="QAB17081.1"/>
    <property type="molecule type" value="Genomic_DNA"/>
</dbReference>
<accession>A0ABX5QDF8</accession>
<dbReference type="SUPFAM" id="SSF109854">
    <property type="entry name" value="DinB/YfiT-like putative metalloenzymes"/>
    <property type="match status" value="1"/>
</dbReference>
<dbReference type="InterPro" id="IPR024344">
    <property type="entry name" value="MDMPI_metal-binding"/>
</dbReference>
<dbReference type="RefSeq" id="WP_017882985.1">
    <property type="nucleotide sequence ID" value="NZ_CP035037.1"/>
</dbReference>
<dbReference type="GO" id="GO:0016853">
    <property type="term" value="F:isomerase activity"/>
    <property type="evidence" value="ECO:0007669"/>
    <property type="project" value="UniProtKB-KW"/>
</dbReference>
<dbReference type="InterPro" id="IPR034660">
    <property type="entry name" value="DinB/YfiT-like"/>
</dbReference>
<protein>
    <submittedName>
        <fullName evidence="3">Mycothiol maleylpyruvate isomerase</fullName>
    </submittedName>
</protein>
<feature type="compositionally biased region" description="Low complexity" evidence="1">
    <location>
        <begin position="8"/>
        <end position="27"/>
    </location>
</feature>
<organism evidence="3 4">
    <name type="scientific">Leucobacter muris</name>
    <dbReference type="NCBI Taxonomy" id="1935379"/>
    <lineage>
        <taxon>Bacteria</taxon>
        <taxon>Bacillati</taxon>
        <taxon>Actinomycetota</taxon>
        <taxon>Actinomycetes</taxon>
        <taxon>Micrococcales</taxon>
        <taxon>Microbacteriaceae</taxon>
        <taxon>Leucobacter</taxon>
    </lineage>
</organism>
<evidence type="ECO:0000313" key="3">
    <source>
        <dbReference type="EMBL" id="QAB17081.1"/>
    </source>
</evidence>
<keyword evidence="4" id="KW-1185">Reference proteome</keyword>
<feature type="region of interest" description="Disordered" evidence="1">
    <location>
        <begin position="1"/>
        <end position="27"/>
    </location>
</feature>
<dbReference type="Gene3D" id="1.20.120.450">
    <property type="entry name" value="dinb family like domain"/>
    <property type="match status" value="1"/>
</dbReference>
<proteinExistence type="predicted"/>
<feature type="domain" description="Mycothiol-dependent maleylpyruvate isomerase metal-binding" evidence="2">
    <location>
        <begin position="37"/>
        <end position="175"/>
    </location>
</feature>
<reference evidence="3 4" key="1">
    <citation type="submission" date="2019-01" db="EMBL/GenBank/DDBJ databases">
        <title>Leucobacter muris sp. nov. isolated from the nose of a laboratory mouse.</title>
        <authorList>
            <person name="Benga L."/>
            <person name="Sproeer C."/>
            <person name="Schumann P."/>
            <person name="Verbarg S."/>
            <person name="Bunk B."/>
            <person name="Engelhardt E."/>
            <person name="Benten P.M."/>
            <person name="Sager M."/>
        </authorList>
    </citation>
    <scope>NUCLEOTIDE SEQUENCE [LARGE SCALE GENOMIC DNA]</scope>
    <source>
        <strain evidence="3 4">DSM 101948</strain>
    </source>
</reference>
<dbReference type="Pfam" id="PF11716">
    <property type="entry name" value="MDMPI_N"/>
    <property type="match status" value="1"/>
</dbReference>
<gene>
    <name evidence="3" type="ORF">Leucomu_03355</name>
</gene>
<evidence type="ECO:0000256" key="1">
    <source>
        <dbReference type="SAM" id="MobiDB-lite"/>
    </source>
</evidence>
<keyword evidence="3" id="KW-0413">Isomerase</keyword>
<sequence length="227" mass="23326">MQSDAPDPESTATAARADASRPAAAARAEGDFGAAARWAGSLVAGLGDPDWSAPGLGDWDLRALVGHTSRALLTVEQYLGRPAQREEISGPAEYFRRTRDMPGADPADVHARGVAAGEALGADPAAAFSKIADRVLELVRGAGDPMITCIVGGIRLSDYLPTRTFELVVHGVDIARAAGVDPAPPLPALRSSAVLAAELAVDNGDGARILEALTGRGALERGFTVLG</sequence>
<dbReference type="Proteomes" id="UP000285768">
    <property type="component" value="Chromosome"/>
</dbReference>
<name>A0ABX5QDF8_9MICO</name>
<evidence type="ECO:0000313" key="4">
    <source>
        <dbReference type="Proteomes" id="UP000285768"/>
    </source>
</evidence>